<feature type="active site" description="Proton donor/acceptor" evidence="7">
    <location>
        <position position="102"/>
    </location>
</feature>
<dbReference type="Proteomes" id="UP000008221">
    <property type="component" value="Chromosome"/>
</dbReference>
<comment type="subcellular location">
    <subcellularLocation>
        <location evidence="7">Cytoplasm</location>
    </subcellularLocation>
</comment>
<keyword evidence="4 7" id="KW-0704">Schiff base</keyword>
<evidence type="ECO:0000256" key="3">
    <source>
        <dbReference type="ARBA" id="ARBA00023239"/>
    </source>
</evidence>
<gene>
    <name evidence="7" type="primary">deoC</name>
    <name evidence="8" type="ordered locus">Acel_0572</name>
</gene>
<evidence type="ECO:0000256" key="4">
    <source>
        <dbReference type="ARBA" id="ARBA00023270"/>
    </source>
</evidence>
<evidence type="ECO:0000313" key="8">
    <source>
        <dbReference type="EMBL" id="ABK52345.1"/>
    </source>
</evidence>
<organism evidence="8 9">
    <name type="scientific">Acidothermus cellulolyticus (strain ATCC 43068 / DSM 8971 / 11B)</name>
    <dbReference type="NCBI Taxonomy" id="351607"/>
    <lineage>
        <taxon>Bacteria</taxon>
        <taxon>Bacillati</taxon>
        <taxon>Actinomycetota</taxon>
        <taxon>Actinomycetes</taxon>
        <taxon>Acidothermales</taxon>
        <taxon>Acidothermaceae</taxon>
        <taxon>Acidothermus</taxon>
    </lineage>
</organism>
<sequence length="235" mass="24997">MQERHWTAETITIEEAAKFIDHSLLRPELTVADVQAGCETAMKYGVASVCCRPIDVPLCVRELAGTGVVVGTVVGFPHGSHTTATKVAETRRAIDDGAREFDMVIQIGMLRSGRYREVHDDIAAVVDAAAAVDGAVKVILETAFLTKEEKIQGAKLVEEAGAAFVKTSTGFAPSGATVEDVELLRSAVSPKVKVKAAHGIRTLDVFLQMINAGADRVGATATSRILDDLRARKGV</sequence>
<dbReference type="EMBL" id="CP000481">
    <property type="protein sequence ID" value="ABK52345.1"/>
    <property type="molecule type" value="Genomic_DNA"/>
</dbReference>
<proteinExistence type="inferred from homology"/>
<dbReference type="GO" id="GO:0005737">
    <property type="term" value="C:cytoplasm"/>
    <property type="evidence" value="ECO:0007669"/>
    <property type="project" value="UniProtKB-SubCell"/>
</dbReference>
<dbReference type="NCBIfam" id="TIGR00126">
    <property type="entry name" value="deoC"/>
    <property type="match status" value="1"/>
</dbReference>
<dbReference type="PANTHER" id="PTHR10889">
    <property type="entry name" value="DEOXYRIBOSE-PHOSPHATE ALDOLASE"/>
    <property type="match status" value="1"/>
</dbReference>
<name>A0LSD5_ACIC1</name>
<keyword evidence="9" id="KW-1185">Reference proteome</keyword>
<dbReference type="HAMAP" id="MF_00114">
    <property type="entry name" value="DeoC_type1"/>
    <property type="match status" value="1"/>
</dbReference>
<comment type="pathway">
    <text evidence="7">Carbohydrate degradation; 2-deoxy-D-ribose 1-phosphate degradation; D-glyceraldehyde 3-phosphate and acetaldehyde from 2-deoxy-alpha-D-ribose 1-phosphate: step 2/2.</text>
</comment>
<dbReference type="InterPro" id="IPR011343">
    <property type="entry name" value="DeoC"/>
</dbReference>
<evidence type="ECO:0000256" key="1">
    <source>
        <dbReference type="ARBA" id="ARBA00010936"/>
    </source>
</evidence>
<dbReference type="OrthoDB" id="6579831at2"/>
<dbReference type="CDD" id="cd00959">
    <property type="entry name" value="DeoC"/>
    <property type="match status" value="1"/>
</dbReference>
<comment type="catalytic activity">
    <reaction evidence="5 7">
        <text>2-deoxy-D-ribose 5-phosphate = D-glyceraldehyde 3-phosphate + acetaldehyde</text>
        <dbReference type="Rhea" id="RHEA:12821"/>
        <dbReference type="ChEBI" id="CHEBI:15343"/>
        <dbReference type="ChEBI" id="CHEBI:59776"/>
        <dbReference type="ChEBI" id="CHEBI:62877"/>
        <dbReference type="EC" id="4.1.2.4"/>
    </reaction>
</comment>
<dbReference type="GO" id="GO:0004139">
    <property type="term" value="F:deoxyribose-phosphate aldolase activity"/>
    <property type="evidence" value="ECO:0007669"/>
    <property type="project" value="UniProtKB-UniRule"/>
</dbReference>
<dbReference type="SMART" id="SM01133">
    <property type="entry name" value="DeoC"/>
    <property type="match status" value="1"/>
</dbReference>
<evidence type="ECO:0000256" key="6">
    <source>
        <dbReference type="ARBA" id="ARBA00056337"/>
    </source>
</evidence>
<evidence type="ECO:0000313" key="9">
    <source>
        <dbReference type="Proteomes" id="UP000008221"/>
    </source>
</evidence>
<reference evidence="8 9" key="1">
    <citation type="journal article" date="2009" name="Genome Res.">
        <title>Complete genome of the cellulolytic thermophile Acidothermus cellulolyticus 11B provides insights into its ecophysiological and evolutionary adaptations.</title>
        <authorList>
            <person name="Barabote R.D."/>
            <person name="Xie G."/>
            <person name="Leu D.H."/>
            <person name="Normand P."/>
            <person name="Necsulea A."/>
            <person name="Daubin V."/>
            <person name="Medigue C."/>
            <person name="Adney W.S."/>
            <person name="Xu X.C."/>
            <person name="Lapidus A."/>
            <person name="Parales R.E."/>
            <person name="Detter C."/>
            <person name="Pujic P."/>
            <person name="Bruce D."/>
            <person name="Lavire C."/>
            <person name="Challacombe J.F."/>
            <person name="Brettin T.S."/>
            <person name="Berry A.M."/>
        </authorList>
    </citation>
    <scope>NUCLEOTIDE SEQUENCE [LARGE SCALE GENOMIC DNA]</scope>
    <source>
        <strain evidence="9">ATCC 43068 / DSM 8971 / 11B</strain>
    </source>
</reference>
<dbReference type="STRING" id="351607.Acel_0572"/>
<dbReference type="SUPFAM" id="SSF51569">
    <property type="entry name" value="Aldolase"/>
    <property type="match status" value="1"/>
</dbReference>
<dbReference type="Pfam" id="PF01791">
    <property type="entry name" value="DeoC"/>
    <property type="match status" value="1"/>
</dbReference>
<dbReference type="Gene3D" id="3.20.20.70">
    <property type="entry name" value="Aldolase class I"/>
    <property type="match status" value="1"/>
</dbReference>
<feature type="active site" description="Proton donor/acceptor" evidence="7">
    <location>
        <position position="195"/>
    </location>
</feature>
<evidence type="ECO:0000256" key="7">
    <source>
        <dbReference type="HAMAP-Rule" id="MF_00114"/>
    </source>
</evidence>
<dbReference type="UniPathway" id="UPA00002">
    <property type="reaction ID" value="UER00468"/>
</dbReference>
<dbReference type="eggNOG" id="COG0274">
    <property type="taxonomic scope" value="Bacteria"/>
</dbReference>
<dbReference type="GO" id="GO:0016052">
    <property type="term" value="P:carbohydrate catabolic process"/>
    <property type="evidence" value="ECO:0007669"/>
    <property type="project" value="TreeGrafter"/>
</dbReference>
<comment type="function">
    <text evidence="6 7">Catalyzes a reversible aldol reaction between acetaldehyde and D-glyceraldehyde 3-phosphate to generate 2-deoxy-D-ribose 5-phosphate.</text>
</comment>
<protein>
    <recommendedName>
        <fullName evidence="7">Deoxyribose-phosphate aldolase</fullName>
        <shortName evidence="7">DERA</shortName>
        <ecNumber evidence="7">4.1.2.4</ecNumber>
    </recommendedName>
    <alternativeName>
        <fullName evidence="7">2-deoxy-D-ribose 5-phosphate aldolase</fullName>
    </alternativeName>
    <alternativeName>
        <fullName evidence="7">Phosphodeoxyriboaldolase</fullName>
        <shortName evidence="7">Deoxyriboaldolase</shortName>
    </alternativeName>
</protein>
<dbReference type="EC" id="4.1.2.4" evidence="7"/>
<dbReference type="InterPro" id="IPR013785">
    <property type="entry name" value="Aldolase_TIM"/>
</dbReference>
<dbReference type="PIRSF" id="PIRSF001357">
    <property type="entry name" value="DeoC"/>
    <property type="match status" value="1"/>
</dbReference>
<dbReference type="RefSeq" id="WP_011719408.1">
    <property type="nucleotide sequence ID" value="NC_008578.1"/>
</dbReference>
<dbReference type="FunCoup" id="A0LSD5">
    <property type="interactions" value="226"/>
</dbReference>
<dbReference type="PANTHER" id="PTHR10889:SF1">
    <property type="entry name" value="DEOXYRIBOSE-PHOSPHATE ALDOLASE"/>
    <property type="match status" value="1"/>
</dbReference>
<dbReference type="FunFam" id="3.20.20.70:FF:000044">
    <property type="entry name" value="Deoxyribose-phosphate aldolase"/>
    <property type="match status" value="1"/>
</dbReference>
<evidence type="ECO:0000256" key="5">
    <source>
        <dbReference type="ARBA" id="ARBA00048791"/>
    </source>
</evidence>
<dbReference type="AlphaFoldDB" id="A0LSD5"/>
<feature type="active site" description="Schiff-base intermediate with acetaldehyde" evidence="7">
    <location>
        <position position="166"/>
    </location>
</feature>
<dbReference type="InterPro" id="IPR002915">
    <property type="entry name" value="DeoC/FbaB/LacD_aldolase"/>
</dbReference>
<dbReference type="KEGG" id="ace:Acel_0572"/>
<comment type="similarity">
    <text evidence="1 7">Belongs to the DeoC/FbaB aldolase family. DeoC type 1 subfamily.</text>
</comment>
<dbReference type="InterPro" id="IPR028581">
    <property type="entry name" value="DeoC_typeI"/>
</dbReference>
<dbReference type="HOGENOM" id="CLU_053595_0_2_11"/>
<keyword evidence="3 7" id="KW-0456">Lyase</keyword>
<evidence type="ECO:0000256" key="2">
    <source>
        <dbReference type="ARBA" id="ARBA00022490"/>
    </source>
</evidence>
<dbReference type="GO" id="GO:0006018">
    <property type="term" value="P:2-deoxyribose 1-phosphate catabolic process"/>
    <property type="evidence" value="ECO:0007669"/>
    <property type="project" value="UniProtKB-UniRule"/>
</dbReference>
<dbReference type="GO" id="GO:0009264">
    <property type="term" value="P:deoxyribonucleotide catabolic process"/>
    <property type="evidence" value="ECO:0007669"/>
    <property type="project" value="UniProtKB-UniRule"/>
</dbReference>
<accession>A0LSD5</accession>
<keyword evidence="2 7" id="KW-0963">Cytoplasm</keyword>
<dbReference type="InParanoid" id="A0LSD5"/>